<protein>
    <submittedName>
        <fullName evidence="1">Uncharacterized protein</fullName>
    </submittedName>
</protein>
<reference evidence="1" key="1">
    <citation type="submission" date="2009-12" db="EMBL/GenBank/DDBJ databases">
        <authorList>
            <person name="Weinstock G."/>
            <person name="Sodergren E."/>
            <person name="Clifton S."/>
            <person name="Fulton L."/>
            <person name="Fulton B."/>
            <person name="Courtney L."/>
            <person name="Fronick C."/>
            <person name="Harrison M."/>
            <person name="Strong C."/>
            <person name="Farmer C."/>
            <person name="Delahaunty K."/>
            <person name="Markovic C."/>
            <person name="Hall O."/>
            <person name="Minx P."/>
            <person name="Tomlinson C."/>
            <person name="Mitreva M."/>
            <person name="Nelson J."/>
            <person name="Hou S."/>
            <person name="Wollam A."/>
            <person name="Pepin K.H."/>
            <person name="Johnson M."/>
            <person name="Bhonagiri V."/>
            <person name="Nash W.E."/>
            <person name="Warren W."/>
            <person name="Chinwalla A."/>
            <person name="Mardis E.R."/>
            <person name="Wilson R.K."/>
        </authorList>
    </citation>
    <scope>NUCLEOTIDE SEQUENCE [LARGE SCALE GENOMIC DNA]</scope>
    <source>
        <strain evidence="1">DSM 4541</strain>
    </source>
</reference>
<dbReference type="EMBL" id="ABXV02000022">
    <property type="protein sequence ID" value="EFB72652.1"/>
    <property type="molecule type" value="Genomic_DNA"/>
</dbReference>
<name>D1P231_9GAMM</name>
<sequence>MKNTKKILTRICRRMVERMAGREKRNTTTGCIKELTTWLKHRHYQHAHRFILSGNSSAKQPTINNNSPLINKEATHQPICQSGNYKLLDFLRNK</sequence>
<evidence type="ECO:0000313" key="1">
    <source>
        <dbReference type="EMBL" id="EFB72652.1"/>
    </source>
</evidence>
<keyword evidence="2" id="KW-1185">Reference proteome</keyword>
<dbReference type="Proteomes" id="UP000005512">
    <property type="component" value="Unassembled WGS sequence"/>
</dbReference>
<dbReference type="AlphaFoldDB" id="D1P231"/>
<organism evidence="1 2">
    <name type="scientific">Providencia rustigianii DSM 4541</name>
    <dbReference type="NCBI Taxonomy" id="500637"/>
    <lineage>
        <taxon>Bacteria</taxon>
        <taxon>Pseudomonadati</taxon>
        <taxon>Pseudomonadota</taxon>
        <taxon>Gammaproteobacteria</taxon>
        <taxon>Enterobacterales</taxon>
        <taxon>Morganellaceae</taxon>
        <taxon>Providencia</taxon>
    </lineage>
</organism>
<gene>
    <name evidence="1" type="ORF">PROVRUST_06254</name>
</gene>
<comment type="caution">
    <text evidence="1">The sequence shown here is derived from an EMBL/GenBank/DDBJ whole genome shotgun (WGS) entry which is preliminary data.</text>
</comment>
<proteinExistence type="predicted"/>
<dbReference type="HOGENOM" id="CLU_2383812_0_0_6"/>
<evidence type="ECO:0000313" key="2">
    <source>
        <dbReference type="Proteomes" id="UP000005512"/>
    </source>
</evidence>
<accession>D1P231</accession>